<dbReference type="GO" id="GO:0005634">
    <property type="term" value="C:nucleus"/>
    <property type="evidence" value="ECO:0007669"/>
    <property type="project" value="UniProtKB-SubCell"/>
</dbReference>
<sequence length="1467" mass="162550">MAAAPPPQPPPVAVDDFYDDDGFDWEAAVREIDEACARASASASFSAPAPAPAPVHHPLPPRPPEPSPTAPLHRPPAAAAGGGAARQSTLDRFVDSFTKRRQEKERPAPAPASAPAPPPPSGVEPGGDGLGRPGVLAGEGCSRQAAEKAVEDRFVESFTRRQREKERAAPAAAAGGRKRPAARTKKGCSRRANVEVELAPCAVALDHEAVQTWIYPTNVQVRDYQKYMVEKALFTNSLIALPTGLGKTFIAAVVMYNYFRWFPEGKIIFAAPSRPLVAQQIEACYNTVGIPQECTIDLRGNRNPSSRSIFWKSKRVFFVTPQILQNDIKSGICMVKQIVCLVIDEAHRASGNFAYCTAIRELLAAHVPLRILALTATPGSKHAGIQSVINNLCISELIYCDEEDSLVKQYVNTRKVKVVKVPLGSNATQVDGMLLDIMRPHLNRLRDSGVIDHRDYAKWTPFELLKYKEKFMEAPPPNIREVERGEITRSFVALGSLLHIRKLLSSHGIQQARQFLERKLNKGSLNLMRKNELFWQIKEKMRLTSSQGSTPKIQVLIKQMVDYFGTDCLDTDKTDSKDSRIIIFSHFRGSVNEIYCSLQNIDDKRIRPVEFIGQSSAGKQLKGQTQKTQQTILQKFRSGVYNVLVATSIGEEGLDIIEVDLVICFDANVSPLRMIQRMGRTGRKHDGQVVVLACEGQELSGYSKKQKDSQTMRKLLRNSERFEYHASPRMVPHVYKPEAKYVKLTIDKYIPSLNKMRIAVKEASPTPWKMSEVDSQLISRYFGGCKDVWRPSLIAFPRFQLYPSVVHKVPHSFRTTDMLTDAMQQLQDPSFFRPKCESPLQEPADVGAVKGQEQEGLHAINGNEAMPQECDGLETSSREVVWNQGVSVPGSPVQKYPIHSFFSGDYVTMDRGGNVSITFVPVPPRTSALHKDRKNADCHHKDQNKATPHRSAADISWTTVEFVRPVANSGKHMFVNNLSSSAMCSPKYAGPCDNVDDNHVLTPLPPKTLTSPRENLDTTCNIELPQSTSSYQEDMELSPRLTLYMEEGIVPESPVVEVSHLHLEIEGAANVGLVPKRAAPESFSVGGRTNLAGCKKGPLDFEKNGQWLSVVTEPGVSATQNVLDRTRAKTEEPMQPSNVKICTPTKHTPTVNLLHDSFSGDCLLRSGGDASGSVQQAPKYRRLCKYGDKVKRVSISFDACHDVFEKCDIPARAMSNKIEHGTGKKGKAKKQLDTYIDEEVEVSEDADVSEDEDDNQSEDKYEDSFIDDQATPTGELTQTEQGGRNRGDMMGFYRQSLLTQSPVVVPSRYLDVSDNSASRTGNASCSSEVGHNSIETPKELQTHTMNPSPSYQQSLLGRASFVQDQCETTMTNCESSTKLDCRKRKLSFLQPATIPVINLEPEPTTDTGVTDDNYYDDAFFENLDLDAIEAEATALWRQKTTQSTQKPVETKKASELSFAPPSFDLGF</sequence>
<feature type="domain" description="Helicase C-terminal" evidence="10">
    <location>
        <begin position="556"/>
        <end position="738"/>
    </location>
</feature>
<evidence type="ECO:0008006" key="13">
    <source>
        <dbReference type="Google" id="ProtNLM"/>
    </source>
</evidence>
<feature type="region of interest" description="Disordered" evidence="8">
    <location>
        <begin position="36"/>
        <end position="186"/>
    </location>
</feature>
<keyword evidence="6" id="KW-0067">ATP-binding</keyword>
<dbReference type="InterPro" id="IPR014001">
    <property type="entry name" value="Helicase_ATP-bd"/>
</dbReference>
<dbReference type="GO" id="GO:0009378">
    <property type="term" value="F:four-way junction helicase activity"/>
    <property type="evidence" value="ECO:0007669"/>
    <property type="project" value="TreeGrafter"/>
</dbReference>
<dbReference type="InterPro" id="IPR001650">
    <property type="entry name" value="Helicase_C-like"/>
</dbReference>
<dbReference type="Gene3D" id="1.20.1320.20">
    <property type="entry name" value="hef helicase domain"/>
    <property type="match status" value="1"/>
</dbReference>
<comment type="subcellular location">
    <subcellularLocation>
        <location evidence="1">Nucleus</location>
    </subcellularLocation>
</comment>
<gene>
    <name evidence="11" type="ORF">GQ55_8G048800</name>
</gene>
<evidence type="ECO:0000256" key="6">
    <source>
        <dbReference type="ARBA" id="ARBA00022840"/>
    </source>
</evidence>
<keyword evidence="4" id="KW-0378">Hydrolase</keyword>
<dbReference type="Gramene" id="PUZ43953">
    <property type="protein sequence ID" value="PUZ43953"/>
    <property type="gene ID" value="GQ55_8G048800"/>
</dbReference>
<dbReference type="FunFam" id="3.40.50.300:FF:000861">
    <property type="entry name" value="Fanconi anemia, complementation group M"/>
    <property type="match status" value="1"/>
</dbReference>
<dbReference type="GO" id="GO:0016787">
    <property type="term" value="F:hydrolase activity"/>
    <property type="evidence" value="ECO:0007669"/>
    <property type="project" value="UniProtKB-KW"/>
</dbReference>
<comment type="similarity">
    <text evidence="2">Belongs to the DEAD box helicase family. DEAH subfamily. FANCM sub-subfamily.</text>
</comment>
<dbReference type="Pfam" id="PF00271">
    <property type="entry name" value="Helicase_C"/>
    <property type="match status" value="1"/>
</dbReference>
<evidence type="ECO:0000313" key="11">
    <source>
        <dbReference type="EMBL" id="PUZ43953.1"/>
    </source>
</evidence>
<feature type="domain" description="Helicase ATP-binding" evidence="9">
    <location>
        <begin position="228"/>
        <end position="396"/>
    </location>
</feature>
<dbReference type="SMART" id="SM00490">
    <property type="entry name" value="HELICc"/>
    <property type="match status" value="1"/>
</dbReference>
<dbReference type="Gene3D" id="3.40.50.300">
    <property type="entry name" value="P-loop containing nucleotide triphosphate hydrolases"/>
    <property type="match status" value="2"/>
</dbReference>
<feature type="region of interest" description="Disordered" evidence="8">
    <location>
        <begin position="927"/>
        <end position="952"/>
    </location>
</feature>
<dbReference type="PANTHER" id="PTHR14025">
    <property type="entry name" value="FANCONI ANEMIA GROUP M FANCM FAMILY MEMBER"/>
    <property type="match status" value="1"/>
</dbReference>
<dbReference type="PANTHER" id="PTHR14025:SF20">
    <property type="entry name" value="FANCONI ANEMIA GROUP M PROTEIN"/>
    <property type="match status" value="1"/>
</dbReference>
<dbReference type="Proteomes" id="UP000244336">
    <property type="component" value="Chromosome 8"/>
</dbReference>
<dbReference type="OrthoDB" id="6513042at2759"/>
<evidence type="ECO:0000256" key="8">
    <source>
        <dbReference type="SAM" id="MobiDB-lite"/>
    </source>
</evidence>
<evidence type="ECO:0000259" key="10">
    <source>
        <dbReference type="PROSITE" id="PS51194"/>
    </source>
</evidence>
<feature type="compositionally biased region" description="Basic and acidic residues" evidence="8">
    <location>
        <begin position="934"/>
        <end position="944"/>
    </location>
</feature>
<evidence type="ECO:0000259" key="9">
    <source>
        <dbReference type="PROSITE" id="PS51192"/>
    </source>
</evidence>
<evidence type="ECO:0000313" key="12">
    <source>
        <dbReference type="Proteomes" id="UP000244336"/>
    </source>
</evidence>
<dbReference type="SUPFAM" id="SSF52540">
    <property type="entry name" value="P-loop containing nucleoside triphosphate hydrolases"/>
    <property type="match status" value="1"/>
</dbReference>
<evidence type="ECO:0000256" key="4">
    <source>
        <dbReference type="ARBA" id="ARBA00022801"/>
    </source>
</evidence>
<dbReference type="GO" id="GO:0036297">
    <property type="term" value="P:interstrand cross-link repair"/>
    <property type="evidence" value="ECO:0007669"/>
    <property type="project" value="TreeGrafter"/>
</dbReference>
<reference evidence="11 12" key="1">
    <citation type="submission" date="2018-04" db="EMBL/GenBank/DDBJ databases">
        <title>WGS assembly of Panicum hallii var. hallii HAL2.</title>
        <authorList>
            <person name="Lovell J."/>
            <person name="Jenkins J."/>
            <person name="Lowry D."/>
            <person name="Mamidi S."/>
            <person name="Sreedasyam A."/>
            <person name="Weng X."/>
            <person name="Barry K."/>
            <person name="Bonette J."/>
            <person name="Campitelli B."/>
            <person name="Daum C."/>
            <person name="Gordon S."/>
            <person name="Gould B."/>
            <person name="Lipzen A."/>
            <person name="MacQueen A."/>
            <person name="Palacio-Mejia J."/>
            <person name="Plott C."/>
            <person name="Shakirov E."/>
            <person name="Shu S."/>
            <person name="Yoshinaga Y."/>
            <person name="Zane M."/>
            <person name="Rokhsar D."/>
            <person name="Grimwood J."/>
            <person name="Schmutz J."/>
            <person name="Juenger T."/>
        </authorList>
    </citation>
    <scope>NUCLEOTIDE SEQUENCE [LARGE SCALE GENOMIC DNA]</scope>
    <source>
        <strain evidence="12">cv. HAL2</strain>
    </source>
</reference>
<dbReference type="GO" id="GO:0000400">
    <property type="term" value="F:four-way junction DNA binding"/>
    <property type="evidence" value="ECO:0007669"/>
    <property type="project" value="TreeGrafter"/>
</dbReference>
<dbReference type="InterPro" id="IPR044749">
    <property type="entry name" value="FANCM_DEXDc"/>
</dbReference>
<dbReference type="GO" id="GO:0045003">
    <property type="term" value="P:double-strand break repair via synthesis-dependent strand annealing"/>
    <property type="evidence" value="ECO:0007669"/>
    <property type="project" value="TreeGrafter"/>
</dbReference>
<accession>A0A2T7CL24</accession>
<feature type="compositionally biased region" description="Pro residues" evidence="8">
    <location>
        <begin position="49"/>
        <end position="69"/>
    </location>
</feature>
<feature type="region of interest" description="Disordered" evidence="8">
    <location>
        <begin position="1239"/>
        <end position="1288"/>
    </location>
</feature>
<dbReference type="PROSITE" id="PS51194">
    <property type="entry name" value="HELICASE_CTER"/>
    <property type="match status" value="1"/>
</dbReference>
<dbReference type="InterPro" id="IPR006935">
    <property type="entry name" value="Helicase/UvrB_N"/>
</dbReference>
<name>A0A2T7CL24_9POAL</name>
<protein>
    <recommendedName>
        <fullName evidence="13">Fanconi anemia group M protein</fullName>
    </recommendedName>
</protein>
<organism evidence="11 12">
    <name type="scientific">Panicum hallii var. hallii</name>
    <dbReference type="NCBI Taxonomy" id="1504633"/>
    <lineage>
        <taxon>Eukaryota</taxon>
        <taxon>Viridiplantae</taxon>
        <taxon>Streptophyta</taxon>
        <taxon>Embryophyta</taxon>
        <taxon>Tracheophyta</taxon>
        <taxon>Spermatophyta</taxon>
        <taxon>Magnoliopsida</taxon>
        <taxon>Liliopsida</taxon>
        <taxon>Poales</taxon>
        <taxon>Poaceae</taxon>
        <taxon>PACMAD clade</taxon>
        <taxon>Panicoideae</taxon>
        <taxon>Panicodae</taxon>
        <taxon>Paniceae</taxon>
        <taxon>Panicinae</taxon>
        <taxon>Panicum</taxon>
        <taxon>Panicum sect. Panicum</taxon>
    </lineage>
</organism>
<dbReference type="CDD" id="cd12091">
    <property type="entry name" value="FANCM_ID"/>
    <property type="match status" value="1"/>
</dbReference>
<dbReference type="GO" id="GO:0043138">
    <property type="term" value="F:3'-5' DNA helicase activity"/>
    <property type="evidence" value="ECO:0007669"/>
    <property type="project" value="InterPro"/>
</dbReference>
<evidence type="ECO:0000256" key="1">
    <source>
        <dbReference type="ARBA" id="ARBA00004123"/>
    </source>
</evidence>
<keyword evidence="7" id="KW-0539">Nucleus</keyword>
<dbReference type="InterPro" id="IPR039686">
    <property type="entry name" value="FANCM/Mph1-like_ID"/>
</dbReference>
<proteinExistence type="inferred from homology"/>
<dbReference type="GO" id="GO:0005524">
    <property type="term" value="F:ATP binding"/>
    <property type="evidence" value="ECO:0007669"/>
    <property type="project" value="UniProtKB-KW"/>
</dbReference>
<feature type="compositionally biased region" description="Basic and acidic residues" evidence="8">
    <location>
        <begin position="145"/>
        <end position="168"/>
    </location>
</feature>
<dbReference type="STRING" id="1504633.A0A2T7CL24"/>
<dbReference type="SMART" id="SM00487">
    <property type="entry name" value="DEXDc"/>
    <property type="match status" value="1"/>
</dbReference>
<dbReference type="CDD" id="cd18033">
    <property type="entry name" value="DEXDc_FANCM"/>
    <property type="match status" value="1"/>
</dbReference>
<keyword evidence="12" id="KW-1185">Reference proteome</keyword>
<feature type="compositionally biased region" description="Basic residues" evidence="8">
    <location>
        <begin position="176"/>
        <end position="186"/>
    </location>
</feature>
<evidence type="ECO:0000256" key="5">
    <source>
        <dbReference type="ARBA" id="ARBA00022806"/>
    </source>
</evidence>
<keyword evidence="3" id="KW-0547">Nucleotide-binding</keyword>
<feature type="compositionally biased region" description="Basic and acidic residues" evidence="8">
    <location>
        <begin position="92"/>
        <end position="107"/>
    </location>
</feature>
<feature type="compositionally biased region" description="Pro residues" evidence="8">
    <location>
        <begin position="108"/>
        <end position="122"/>
    </location>
</feature>
<feature type="compositionally biased region" description="Low complexity" evidence="8">
    <location>
        <begin position="37"/>
        <end position="48"/>
    </location>
</feature>
<dbReference type="PROSITE" id="PS51192">
    <property type="entry name" value="HELICASE_ATP_BIND_1"/>
    <property type="match status" value="1"/>
</dbReference>
<feature type="compositionally biased region" description="Polar residues" evidence="8">
    <location>
        <begin position="1270"/>
        <end position="1282"/>
    </location>
</feature>
<dbReference type="Pfam" id="PF04851">
    <property type="entry name" value="ResIII"/>
    <property type="match status" value="1"/>
</dbReference>
<evidence type="ECO:0000256" key="7">
    <source>
        <dbReference type="ARBA" id="ARBA00023242"/>
    </source>
</evidence>
<dbReference type="EMBL" id="CM009756">
    <property type="protein sequence ID" value="PUZ43953.1"/>
    <property type="molecule type" value="Genomic_DNA"/>
</dbReference>
<keyword evidence="5" id="KW-0347">Helicase</keyword>
<dbReference type="InterPro" id="IPR027417">
    <property type="entry name" value="P-loop_NTPase"/>
</dbReference>
<feature type="compositionally biased region" description="Acidic residues" evidence="8">
    <location>
        <begin position="1239"/>
        <end position="1256"/>
    </location>
</feature>
<evidence type="ECO:0000256" key="2">
    <source>
        <dbReference type="ARBA" id="ARBA00009889"/>
    </source>
</evidence>
<evidence type="ECO:0000256" key="3">
    <source>
        <dbReference type="ARBA" id="ARBA00022741"/>
    </source>
</evidence>